<dbReference type="SMART" id="SM01117">
    <property type="entry name" value="Cyt-b5"/>
    <property type="match status" value="1"/>
</dbReference>
<evidence type="ECO:0000313" key="8">
    <source>
        <dbReference type="Proteomes" id="UP000285712"/>
    </source>
</evidence>
<proteinExistence type="inferred from homology"/>
<name>A0A3R7CAL0_APHAT</name>
<evidence type="ECO:0000313" key="5">
    <source>
        <dbReference type="EMBL" id="RHY95897.1"/>
    </source>
</evidence>
<dbReference type="PANTHER" id="PTHR10281">
    <property type="entry name" value="MEMBRANE-ASSOCIATED PROGESTERONE RECEPTOR COMPONENT-RELATED"/>
    <property type="match status" value="1"/>
</dbReference>
<evidence type="ECO:0000256" key="1">
    <source>
        <dbReference type="ARBA" id="ARBA00038357"/>
    </source>
</evidence>
<gene>
    <name evidence="5" type="ORF">DYB35_005108</name>
    <name evidence="6" type="ORF">DYB37_005665</name>
</gene>
<evidence type="ECO:0000256" key="2">
    <source>
        <dbReference type="SAM" id="MobiDB-lite"/>
    </source>
</evidence>
<keyword evidence="3" id="KW-0472">Membrane</keyword>
<evidence type="ECO:0000259" key="4">
    <source>
        <dbReference type="SMART" id="SM01117"/>
    </source>
</evidence>
<reference evidence="7 8" key="1">
    <citation type="submission" date="2018-08" db="EMBL/GenBank/DDBJ databases">
        <title>Aphanomyces genome sequencing and annotation.</title>
        <authorList>
            <person name="Minardi D."/>
            <person name="Oidtmann B."/>
            <person name="Van Der Giezen M."/>
            <person name="Studholme D.J."/>
        </authorList>
    </citation>
    <scope>NUCLEOTIDE SEQUENCE [LARGE SCALE GENOMIC DNA]</scope>
    <source>
        <strain evidence="6 7">Da</strain>
        <strain evidence="5 8">Sv</strain>
    </source>
</reference>
<dbReference type="InterPro" id="IPR050577">
    <property type="entry name" value="MAPR/NEUFC/NENF-like"/>
</dbReference>
<keyword evidence="3" id="KW-1133">Transmembrane helix</keyword>
<dbReference type="GO" id="GO:0016020">
    <property type="term" value="C:membrane"/>
    <property type="evidence" value="ECO:0007669"/>
    <property type="project" value="TreeGrafter"/>
</dbReference>
<dbReference type="EMBL" id="QUTH01003312">
    <property type="protein sequence ID" value="RHZ20276.1"/>
    <property type="molecule type" value="Genomic_DNA"/>
</dbReference>
<feature type="domain" description="Cytochrome b5 heme-binding" evidence="4">
    <location>
        <begin position="92"/>
        <end position="186"/>
    </location>
</feature>
<dbReference type="Gene3D" id="3.10.120.10">
    <property type="entry name" value="Cytochrome b5-like heme/steroid binding domain"/>
    <property type="match status" value="1"/>
</dbReference>
<dbReference type="InterPro" id="IPR036400">
    <property type="entry name" value="Cyt_B5-like_heme/steroid_sf"/>
</dbReference>
<evidence type="ECO:0000256" key="3">
    <source>
        <dbReference type="SAM" id="Phobius"/>
    </source>
</evidence>
<feature type="compositionally biased region" description="Acidic residues" evidence="2">
    <location>
        <begin position="18"/>
        <end position="27"/>
    </location>
</feature>
<feature type="transmembrane region" description="Helical" evidence="3">
    <location>
        <begin position="40"/>
        <end position="62"/>
    </location>
</feature>
<dbReference type="Proteomes" id="UP000285430">
    <property type="component" value="Unassembled WGS sequence"/>
</dbReference>
<comment type="caution">
    <text evidence="6">The sequence shown here is derived from an EMBL/GenBank/DDBJ whole genome shotgun (WGS) entry which is preliminary data.</text>
</comment>
<dbReference type="GO" id="GO:0012505">
    <property type="term" value="C:endomembrane system"/>
    <property type="evidence" value="ECO:0007669"/>
    <property type="project" value="TreeGrafter"/>
</dbReference>
<dbReference type="Pfam" id="PF00173">
    <property type="entry name" value="Cyt-b5"/>
    <property type="match status" value="1"/>
</dbReference>
<dbReference type="InterPro" id="IPR001199">
    <property type="entry name" value="Cyt_B5-like_heme/steroid-bd"/>
</dbReference>
<dbReference type="Proteomes" id="UP000285712">
    <property type="component" value="Unassembled WGS sequence"/>
</dbReference>
<protein>
    <recommendedName>
        <fullName evidence="4">Cytochrome b5 heme-binding domain-containing protein</fullName>
    </recommendedName>
</protein>
<comment type="similarity">
    <text evidence="1">Belongs to the cytochrome b5 family. MAPR subfamily.</text>
</comment>
<sequence>MPADDSNLVRHRRRLDLDPGDDDDNDGVVETPLDDAEDLVWTWLPLALVAFAVVALGSMYFISSHDHMTSYFHTIHHGPRFLMTDGQREVRLSRQELASYNGVDKSKLYLAILGQVFDVTAGARHYGVNGAYRHFIGVDRSRAFSSGIKTDGEDITTLTDSELLSVHKWLSFFAHHKEYSRVGTVEGLYYDQIGHAQPIVGTIRSRIRQAQAQVDAEASIERCNMQWTADAGATTIWCQDASKYPRAYGSSDNSMCGCFTTTELATQNLPLYKACTDKRCVVPS</sequence>
<evidence type="ECO:0000313" key="6">
    <source>
        <dbReference type="EMBL" id="RHZ20276.1"/>
    </source>
</evidence>
<evidence type="ECO:0000313" key="7">
    <source>
        <dbReference type="Proteomes" id="UP000285430"/>
    </source>
</evidence>
<dbReference type="SUPFAM" id="SSF55856">
    <property type="entry name" value="Cytochrome b5-like heme/steroid binding domain"/>
    <property type="match status" value="1"/>
</dbReference>
<dbReference type="AlphaFoldDB" id="A0A3R7CAL0"/>
<feature type="region of interest" description="Disordered" evidence="2">
    <location>
        <begin position="1"/>
        <end position="27"/>
    </location>
</feature>
<organism evidence="6 7">
    <name type="scientific">Aphanomyces astaci</name>
    <name type="common">Crayfish plague agent</name>
    <dbReference type="NCBI Taxonomy" id="112090"/>
    <lineage>
        <taxon>Eukaryota</taxon>
        <taxon>Sar</taxon>
        <taxon>Stramenopiles</taxon>
        <taxon>Oomycota</taxon>
        <taxon>Saprolegniomycetes</taxon>
        <taxon>Saprolegniales</taxon>
        <taxon>Verrucalvaceae</taxon>
        <taxon>Aphanomyces</taxon>
    </lineage>
</organism>
<dbReference type="PANTHER" id="PTHR10281:SF4">
    <property type="entry name" value="NEUFERRICIN"/>
    <property type="match status" value="1"/>
</dbReference>
<accession>A0A3R7CAL0</accession>
<keyword evidence="3" id="KW-0812">Transmembrane</keyword>
<dbReference type="EMBL" id="QUTG01002527">
    <property type="protein sequence ID" value="RHY95897.1"/>
    <property type="molecule type" value="Genomic_DNA"/>
</dbReference>